<accession>A0ABZ1L049</accession>
<dbReference type="PANTHER" id="PTHR38096:SF1">
    <property type="entry name" value="ENTEROBACTIN SYNTHASE COMPONENT D"/>
    <property type="match status" value="1"/>
</dbReference>
<organism evidence="5 7">
    <name type="scientific">Streptomyces zaomyceticus</name>
    <dbReference type="NCBI Taxonomy" id="68286"/>
    <lineage>
        <taxon>Bacteria</taxon>
        <taxon>Bacillati</taxon>
        <taxon>Actinomycetota</taxon>
        <taxon>Actinomycetes</taxon>
        <taxon>Kitasatosporales</taxon>
        <taxon>Streptomycetaceae</taxon>
        <taxon>Streptomyces</taxon>
    </lineage>
</organism>
<dbReference type="InterPro" id="IPR003542">
    <property type="entry name" value="Enbac_synth_compD-like"/>
</dbReference>
<evidence type="ECO:0000313" key="6">
    <source>
        <dbReference type="EMBL" id="WTR75115.1"/>
    </source>
</evidence>
<feature type="region of interest" description="Disordered" evidence="2">
    <location>
        <begin position="223"/>
        <end position="257"/>
    </location>
</feature>
<feature type="domain" description="4'-phosphopantetheinyl transferase N-terminal" evidence="4">
    <location>
        <begin position="28"/>
        <end position="95"/>
    </location>
</feature>
<dbReference type="PANTHER" id="PTHR38096">
    <property type="entry name" value="ENTEROBACTIN SYNTHASE COMPONENT D"/>
    <property type="match status" value="1"/>
</dbReference>
<sequence length="257" mass="26694">MIASLLPAPVVTAELFHDPPGLAPLFPEEERVVGGAVAARCREFASVRSCARRALGGLGLPPVPLLPGAGGAPRWPEGVVGSMTHCRGYRAAAVARGTDLLAIGCDAEPNEPLPSPGTLELVSLPQERVWLREFTARRPAVSWDRLLFSAKESVYKTWFPLTGRPLDFDEAVITPDPVAGTFRAELLVPGPVVDGVRITAFDGRWCAGNGLVVTAIGLRPVTSPGSAGSAGSVKSAGSARAGAAGGGAVPFDDDRRT</sequence>
<dbReference type="Pfam" id="PF17837">
    <property type="entry name" value="4PPT_N"/>
    <property type="match status" value="1"/>
</dbReference>
<feature type="domain" description="4'-phosphopantetheinyl transferase" evidence="3">
    <location>
        <begin position="102"/>
        <end position="178"/>
    </location>
</feature>
<dbReference type="InterPro" id="IPR008278">
    <property type="entry name" value="4-PPantetheinyl_Trfase_dom"/>
</dbReference>
<dbReference type="GO" id="GO:0016740">
    <property type="term" value="F:transferase activity"/>
    <property type="evidence" value="ECO:0007669"/>
    <property type="project" value="UniProtKB-KW"/>
</dbReference>
<dbReference type="SUPFAM" id="SSF56214">
    <property type="entry name" value="4'-phosphopantetheinyl transferase"/>
    <property type="match status" value="1"/>
</dbReference>
<evidence type="ECO:0000313" key="5">
    <source>
        <dbReference type="EMBL" id="WTR67903.1"/>
    </source>
</evidence>
<evidence type="ECO:0000256" key="1">
    <source>
        <dbReference type="ARBA" id="ARBA00022679"/>
    </source>
</evidence>
<feature type="compositionally biased region" description="Low complexity" evidence="2">
    <location>
        <begin position="223"/>
        <end position="242"/>
    </location>
</feature>
<dbReference type="PRINTS" id="PR01399">
    <property type="entry name" value="ENTSNTHTASED"/>
</dbReference>
<evidence type="ECO:0000259" key="4">
    <source>
        <dbReference type="Pfam" id="PF17837"/>
    </source>
</evidence>
<evidence type="ECO:0000256" key="2">
    <source>
        <dbReference type="SAM" id="MobiDB-lite"/>
    </source>
</evidence>
<name>A0ABZ1L049_9ACTN</name>
<dbReference type="InterPro" id="IPR037143">
    <property type="entry name" value="4-PPantetheinyl_Trfase_dom_sf"/>
</dbReference>
<dbReference type="Pfam" id="PF01648">
    <property type="entry name" value="ACPS"/>
    <property type="match status" value="1"/>
</dbReference>
<keyword evidence="7" id="KW-1185">Reference proteome</keyword>
<dbReference type="Proteomes" id="UP001622594">
    <property type="component" value="Chromosome"/>
</dbReference>
<protein>
    <submittedName>
        <fullName evidence="5">4'-phosphopantetheinyl transferase superfamily protein</fullName>
    </submittedName>
</protein>
<evidence type="ECO:0000259" key="3">
    <source>
        <dbReference type="Pfam" id="PF01648"/>
    </source>
</evidence>
<dbReference type="EMBL" id="CP108188">
    <property type="protein sequence ID" value="WTR75115.1"/>
    <property type="molecule type" value="Genomic_DNA"/>
</dbReference>
<keyword evidence="1 5" id="KW-0808">Transferase</keyword>
<dbReference type="EMBL" id="CP108188">
    <property type="protein sequence ID" value="WTR67903.1"/>
    <property type="molecule type" value="Genomic_DNA"/>
</dbReference>
<gene>
    <name evidence="5" type="ORF">OG814_00740</name>
    <name evidence="6" type="ORF">OG814_40590</name>
</gene>
<evidence type="ECO:0000313" key="7">
    <source>
        <dbReference type="Proteomes" id="UP001622594"/>
    </source>
</evidence>
<dbReference type="RefSeq" id="WP_327159478.1">
    <property type="nucleotide sequence ID" value="NZ_CP108188.1"/>
</dbReference>
<proteinExistence type="predicted"/>
<reference evidence="5 7" key="1">
    <citation type="submission" date="2022-10" db="EMBL/GenBank/DDBJ databases">
        <title>The complete genomes of actinobacterial strains from the NBC collection.</title>
        <authorList>
            <person name="Joergensen T.S."/>
            <person name="Alvarez Arevalo M."/>
            <person name="Sterndorff E.B."/>
            <person name="Faurdal D."/>
            <person name="Vuksanovic O."/>
            <person name="Mourched A.-S."/>
            <person name="Charusanti P."/>
            <person name="Shaw S."/>
            <person name="Blin K."/>
            <person name="Weber T."/>
        </authorList>
    </citation>
    <scope>NUCLEOTIDE SEQUENCE [LARGE SCALE GENOMIC DNA]</scope>
    <source>
        <strain evidence="5 7">NBC_00123</strain>
    </source>
</reference>
<dbReference type="InterPro" id="IPR041354">
    <property type="entry name" value="4PPT_N"/>
</dbReference>